<dbReference type="RefSeq" id="WP_013646034.1">
    <property type="nucleotide sequence ID" value="NC_015216.1"/>
</dbReference>
<dbReference type="PANTHER" id="PTHR40705">
    <property type="entry name" value="TRNA(ILE2) 2-AGMATINYLCYTIDINE SYNTHETASE TIAS"/>
    <property type="match status" value="1"/>
</dbReference>
<name>F0T749_METLA</name>
<dbReference type="eggNOG" id="arCOG01116">
    <property type="taxonomic scope" value="Archaea"/>
</dbReference>
<reference evidence="2" key="1">
    <citation type="submission" date="2011-02" db="EMBL/GenBank/DDBJ databases">
        <title>Complete sequence of Methanobacterium sp. AL-21.</title>
        <authorList>
            <consortium name="US DOE Joint Genome Institute"/>
            <person name="Lucas S."/>
            <person name="Copeland A."/>
            <person name="Lapidus A."/>
            <person name="Cheng J.-F."/>
            <person name="Goodwin L."/>
            <person name="Pitluck S."/>
            <person name="Chertkov O."/>
            <person name="Detter J.C."/>
            <person name="Han C."/>
            <person name="Tapia R."/>
            <person name="Land M."/>
            <person name="Hauser L."/>
            <person name="Kyrpides N."/>
            <person name="Ivanova N."/>
            <person name="Mikhailova N."/>
            <person name="Pagani I."/>
            <person name="Cadillo-Quiroz H."/>
            <person name="Imachi H."/>
            <person name="Zinder S."/>
            <person name="Liu W."/>
            <person name="Woyke T."/>
        </authorList>
    </citation>
    <scope>NUCLEOTIDE SEQUENCE [LARGE SCALE GENOMIC DNA]</scope>
    <source>
        <strain evidence="2">AL-21</strain>
    </source>
</reference>
<accession>F0T749</accession>
<proteinExistence type="predicted"/>
<dbReference type="STRING" id="877455.Metbo_2470"/>
<gene>
    <name evidence="1" type="ordered locus">Metbo_2470</name>
</gene>
<dbReference type="OrthoDB" id="350602at2157"/>
<dbReference type="HOGENOM" id="CLU_098525_0_0_2"/>
<dbReference type="PANTHER" id="PTHR40705:SF2">
    <property type="entry name" value="DUF1743 DOMAIN-CONTAINING PROTEIN"/>
    <property type="match status" value="1"/>
</dbReference>
<dbReference type="Proteomes" id="UP000007490">
    <property type="component" value="Chromosome"/>
</dbReference>
<sequence length="232" mass="25277">MIYVGIDDTNNEESVGTAKFTRQVASKVAEKFRVYGVTRHQLAQNSEIDYSIHNFCAVIHVEADKSHLNTIFSIAKTEIMNNFNIGSDPGLATAHEDNISSSVVSFGLDAKYKVVKRDAAIKLARDSEIIIEGFGEAGNGVVGALAGVGLASTKNDGRFVQLGDLRKIKQPEPIQKFLKSGIDKVITVEGVIIEEGIIFNTDNKPVKPSPVNGEIVLFVEPVDNMFRAVNRD</sequence>
<evidence type="ECO:0000313" key="1">
    <source>
        <dbReference type="EMBL" id="ADZ10683.1"/>
    </source>
</evidence>
<dbReference type="Gene3D" id="3.30.70.2200">
    <property type="match status" value="1"/>
</dbReference>
<protein>
    <recommendedName>
        <fullName evidence="3">tRNA(Ile2) 2-agmatinylcytidine synthetase</fullName>
    </recommendedName>
</protein>
<keyword evidence="2" id="KW-1185">Reference proteome</keyword>
<dbReference type="KEGG" id="mel:Metbo_2470"/>
<dbReference type="GeneID" id="10278943"/>
<reference evidence="1 2" key="2">
    <citation type="journal article" date="2014" name="Int. J. Syst. Evol. Microbiol.">
        <title>Methanobacterium paludis sp. nov. and a novel strain of Methanobacterium lacus isolated from northern peatlands.</title>
        <authorList>
            <person name="Cadillo-Quiroz H."/>
            <person name="Brauer S.L."/>
            <person name="Goodson N."/>
            <person name="Yavitt J.B."/>
            <person name="Zinder S.H."/>
        </authorList>
    </citation>
    <scope>NUCLEOTIDE SEQUENCE [LARGE SCALE GENOMIC DNA]</scope>
    <source>
        <strain evidence="1 2">AL-21</strain>
    </source>
</reference>
<evidence type="ECO:0000313" key="2">
    <source>
        <dbReference type="Proteomes" id="UP000007490"/>
    </source>
</evidence>
<evidence type="ECO:0008006" key="3">
    <source>
        <dbReference type="Google" id="ProtNLM"/>
    </source>
</evidence>
<organism evidence="1 2">
    <name type="scientific">Methanobacterium lacus (strain AL-21)</name>
    <dbReference type="NCBI Taxonomy" id="877455"/>
    <lineage>
        <taxon>Archaea</taxon>
        <taxon>Methanobacteriati</taxon>
        <taxon>Methanobacteriota</taxon>
        <taxon>Methanomada group</taxon>
        <taxon>Methanobacteria</taxon>
        <taxon>Methanobacteriales</taxon>
        <taxon>Methanobacteriaceae</taxon>
        <taxon>Methanobacterium</taxon>
    </lineage>
</organism>
<dbReference type="EMBL" id="CP002551">
    <property type="protein sequence ID" value="ADZ10683.1"/>
    <property type="molecule type" value="Genomic_DNA"/>
</dbReference>
<dbReference type="AlphaFoldDB" id="F0T749"/>